<dbReference type="AlphaFoldDB" id="A0A2A6E206"/>
<dbReference type="InterPro" id="IPR052930">
    <property type="entry name" value="TA_antitoxin_MntA"/>
</dbReference>
<dbReference type="PANTHER" id="PTHR43852:SF2">
    <property type="entry name" value="PROTEIN ADENYLYLTRANSFERASE MNTA"/>
    <property type="match status" value="1"/>
</dbReference>
<dbReference type="SUPFAM" id="SSF81301">
    <property type="entry name" value="Nucleotidyltransferase"/>
    <property type="match status" value="1"/>
</dbReference>
<name>A0A2A6E206_9BACL</name>
<dbReference type="EMBL" id="MOXJ01000009">
    <property type="protein sequence ID" value="PDO10777.1"/>
    <property type="molecule type" value="Genomic_DNA"/>
</dbReference>
<dbReference type="InterPro" id="IPR041633">
    <property type="entry name" value="Polbeta"/>
</dbReference>
<dbReference type="NCBIfam" id="NF047752">
    <property type="entry name" value="MntA_antitoxin"/>
    <property type="match status" value="1"/>
</dbReference>
<dbReference type="Gene3D" id="3.30.460.10">
    <property type="entry name" value="Beta Polymerase, domain 2"/>
    <property type="match status" value="1"/>
</dbReference>
<dbReference type="Pfam" id="PF18765">
    <property type="entry name" value="Polbeta"/>
    <property type="match status" value="1"/>
</dbReference>
<feature type="region of interest" description="Disordered" evidence="1">
    <location>
        <begin position="1"/>
        <end position="20"/>
    </location>
</feature>
<evidence type="ECO:0000313" key="4">
    <source>
        <dbReference type="Proteomes" id="UP000243688"/>
    </source>
</evidence>
<dbReference type="InterPro" id="IPR043519">
    <property type="entry name" value="NT_sf"/>
</dbReference>
<feature type="compositionally biased region" description="Basic and acidic residues" evidence="1">
    <location>
        <begin position="8"/>
        <end position="18"/>
    </location>
</feature>
<reference evidence="3 4" key="1">
    <citation type="submission" date="2016-12" db="EMBL/GenBank/DDBJ databases">
        <title>Candidatus Reconcilibacillus cellulovorans genome.</title>
        <authorList>
            <person name="Kolinko S."/>
            <person name="Wu Y.-W."/>
            <person name="Tachea F."/>
            <person name="Denzel E."/>
            <person name="Hiras J."/>
            <person name="Baecker N."/>
            <person name="Chan L.J."/>
            <person name="Eichorst S.A."/>
            <person name="Frey D."/>
            <person name="Adams P.D."/>
            <person name="Pray T."/>
            <person name="Tanjore D."/>
            <person name="Petzold C.J."/>
            <person name="Gladden J.M."/>
            <person name="Simmons B.A."/>
            <person name="Singer S.W."/>
        </authorList>
    </citation>
    <scope>NUCLEOTIDE SEQUENCE [LARGE SCALE GENOMIC DNA]</scope>
    <source>
        <strain evidence="3">JTherm</strain>
    </source>
</reference>
<accession>A0A2A6E206</accession>
<evidence type="ECO:0000259" key="2">
    <source>
        <dbReference type="Pfam" id="PF18765"/>
    </source>
</evidence>
<feature type="domain" description="Polymerase beta nucleotidyltransferase" evidence="2">
    <location>
        <begin position="10"/>
        <end position="77"/>
    </location>
</feature>
<dbReference type="Proteomes" id="UP000243688">
    <property type="component" value="Unassembled WGS sequence"/>
</dbReference>
<protein>
    <recommendedName>
        <fullName evidence="2">Polymerase beta nucleotidyltransferase domain-containing protein</fullName>
    </recommendedName>
</protein>
<evidence type="ECO:0000313" key="3">
    <source>
        <dbReference type="EMBL" id="PDO10777.1"/>
    </source>
</evidence>
<proteinExistence type="predicted"/>
<dbReference type="PANTHER" id="PTHR43852">
    <property type="entry name" value="NUCLEOTIDYLTRANSFERASE"/>
    <property type="match status" value="1"/>
</dbReference>
<evidence type="ECO:0000256" key="1">
    <source>
        <dbReference type="SAM" id="MobiDB-lite"/>
    </source>
</evidence>
<comment type="caution">
    <text evidence="3">The sequence shown here is derived from an EMBL/GenBank/DDBJ whole genome shotgun (WGS) entry which is preliminary data.</text>
</comment>
<sequence>MRAFASSRHAENRARPDSDVDLAYASDTPVDHVRRFEIAQKLAEALDRDVDLVDLDAASTVMQTQILQGVVLHCSDETRRLLLEAKIYKMYAKLNEERKIILDGILERGTVYEDGCRSQ</sequence>
<organism evidence="3 4">
    <name type="scientific">Candidatus Reconcilbacillus cellulovorans</name>
    <dbReference type="NCBI Taxonomy" id="1906605"/>
    <lineage>
        <taxon>Bacteria</taxon>
        <taxon>Bacillati</taxon>
        <taxon>Bacillota</taxon>
        <taxon>Bacilli</taxon>
        <taxon>Bacillales</taxon>
        <taxon>Paenibacillaceae</taxon>
        <taxon>Candidatus Reconcilbacillus</taxon>
    </lineage>
</organism>
<gene>
    <name evidence="3" type="ORF">BLM47_05445</name>
</gene>